<proteinExistence type="inferred from homology"/>
<dbReference type="InterPro" id="IPR036451">
    <property type="entry name" value="CblAdoTrfase-like_sf"/>
</dbReference>
<keyword evidence="6" id="KW-0169">Cobalamin biosynthesis</keyword>
<evidence type="ECO:0000256" key="4">
    <source>
        <dbReference type="ARBA" id="ARBA00022741"/>
    </source>
</evidence>
<evidence type="ECO:0000256" key="5">
    <source>
        <dbReference type="ARBA" id="ARBA00022840"/>
    </source>
</evidence>
<keyword evidence="3 6" id="KW-0808">Transferase</keyword>
<dbReference type="STRING" id="252474.B1A74_08195"/>
<organism evidence="9 10">
    <name type="scientific">Thioalkalivibrio halophilus</name>
    <dbReference type="NCBI Taxonomy" id="252474"/>
    <lineage>
        <taxon>Bacteria</taxon>
        <taxon>Pseudomonadati</taxon>
        <taxon>Pseudomonadota</taxon>
        <taxon>Gammaproteobacteria</taxon>
        <taxon>Chromatiales</taxon>
        <taxon>Ectothiorhodospiraceae</taxon>
        <taxon>Thioalkalivibrio</taxon>
    </lineage>
</organism>
<evidence type="ECO:0000256" key="7">
    <source>
        <dbReference type="SAM" id="MobiDB-lite"/>
    </source>
</evidence>
<accession>A0A1V2ZXT5</accession>
<comment type="subunit">
    <text evidence="2">Homotrimer.</text>
</comment>
<comment type="caution">
    <text evidence="9">The sequence shown here is derived from an EMBL/GenBank/DDBJ whole genome shotgun (WGS) entry which is preliminary data.</text>
</comment>
<comment type="catalytic activity">
    <reaction evidence="6">
        <text>2 cob(II)alamin + reduced [electron-transfer flavoprotein] + 2 ATP = 2 adenosylcob(III)alamin + 2 triphosphate + oxidized [electron-transfer flavoprotein] + 3 H(+)</text>
        <dbReference type="Rhea" id="RHEA:28671"/>
        <dbReference type="Rhea" id="RHEA-COMP:10685"/>
        <dbReference type="Rhea" id="RHEA-COMP:10686"/>
        <dbReference type="ChEBI" id="CHEBI:15378"/>
        <dbReference type="ChEBI" id="CHEBI:16304"/>
        <dbReference type="ChEBI" id="CHEBI:18036"/>
        <dbReference type="ChEBI" id="CHEBI:18408"/>
        <dbReference type="ChEBI" id="CHEBI:30616"/>
        <dbReference type="ChEBI" id="CHEBI:57692"/>
        <dbReference type="ChEBI" id="CHEBI:58307"/>
        <dbReference type="EC" id="2.5.1.17"/>
    </reaction>
</comment>
<dbReference type="Gene3D" id="1.20.1200.10">
    <property type="entry name" value="Cobalamin adenosyltransferase-like"/>
    <property type="match status" value="1"/>
</dbReference>
<dbReference type="GO" id="GO:0005524">
    <property type="term" value="F:ATP binding"/>
    <property type="evidence" value="ECO:0007669"/>
    <property type="project" value="UniProtKB-UniRule"/>
</dbReference>
<dbReference type="EMBL" id="MUZR01000028">
    <property type="protein sequence ID" value="OOC09947.1"/>
    <property type="molecule type" value="Genomic_DNA"/>
</dbReference>
<name>A0A1V2ZXT5_9GAMM</name>
<dbReference type="SUPFAM" id="SSF89028">
    <property type="entry name" value="Cobalamin adenosyltransferase-like"/>
    <property type="match status" value="1"/>
</dbReference>
<evidence type="ECO:0000256" key="1">
    <source>
        <dbReference type="ARBA" id="ARBA00007487"/>
    </source>
</evidence>
<keyword evidence="5 6" id="KW-0067">ATP-binding</keyword>
<gene>
    <name evidence="9" type="ORF">B1A74_08195</name>
</gene>
<dbReference type="OrthoDB" id="9778896at2"/>
<evidence type="ECO:0000259" key="8">
    <source>
        <dbReference type="Pfam" id="PF01923"/>
    </source>
</evidence>
<reference evidence="9 10" key="1">
    <citation type="submission" date="2017-02" db="EMBL/GenBank/DDBJ databases">
        <title>Genomic diversity within the haloalkaliphilic genus Thioalkalivibrio.</title>
        <authorList>
            <person name="Ahn A.-C."/>
            <person name="Meier-Kolthoff J."/>
            <person name="Overmars L."/>
            <person name="Richter M."/>
            <person name="Woyke T."/>
            <person name="Sorokin D.Y."/>
            <person name="Muyzer G."/>
        </authorList>
    </citation>
    <scope>NUCLEOTIDE SEQUENCE [LARGE SCALE GENOMIC DNA]</scope>
    <source>
        <strain evidence="9 10">HL17</strain>
    </source>
</reference>
<keyword evidence="10" id="KW-1185">Reference proteome</keyword>
<protein>
    <recommendedName>
        <fullName evidence="6">Corrinoid adenosyltransferase</fullName>
        <ecNumber evidence="6">2.5.1.17</ecNumber>
    </recommendedName>
    <alternativeName>
        <fullName evidence="6">Cob(II)alamin adenosyltransferase</fullName>
    </alternativeName>
    <alternativeName>
        <fullName evidence="6">Cob(II)yrinic acid a,c-diamide adenosyltransferase</fullName>
    </alternativeName>
    <alternativeName>
        <fullName evidence="6">Cobinamide/cobalamin adenosyltransferase</fullName>
    </alternativeName>
</protein>
<sequence>MGNRLSRIVTRTGDEGRTGLGDGSRVDKDSHRVEAFGDVDELNSVVGRVLVHDLPEDVRRSLSLIQHELFDLGAELAVPGHQALPEASVERLDVELESFNADLPPLEEFILPGGGPATADCHIARTVCRRAERRLVAVNHHEALRPSSLAYLNRLSDLLFVLCRLLARHENGSEVLWQPAARREASGG</sequence>
<dbReference type="InterPro" id="IPR029499">
    <property type="entry name" value="PduO-typ"/>
</dbReference>
<dbReference type="GO" id="GO:0008817">
    <property type="term" value="F:corrinoid adenosyltransferase activity"/>
    <property type="evidence" value="ECO:0007669"/>
    <property type="project" value="UniProtKB-UniRule"/>
</dbReference>
<dbReference type="PANTHER" id="PTHR12213">
    <property type="entry name" value="CORRINOID ADENOSYLTRANSFERASE"/>
    <property type="match status" value="1"/>
</dbReference>
<comment type="catalytic activity">
    <reaction evidence="6">
        <text>2 cob(II)yrinate a,c diamide + reduced [electron-transfer flavoprotein] + 2 ATP = 2 adenosylcob(III)yrinate a,c-diamide + 2 triphosphate + oxidized [electron-transfer flavoprotein] + 3 H(+)</text>
        <dbReference type="Rhea" id="RHEA:11528"/>
        <dbReference type="Rhea" id="RHEA-COMP:10685"/>
        <dbReference type="Rhea" id="RHEA-COMP:10686"/>
        <dbReference type="ChEBI" id="CHEBI:15378"/>
        <dbReference type="ChEBI" id="CHEBI:18036"/>
        <dbReference type="ChEBI" id="CHEBI:30616"/>
        <dbReference type="ChEBI" id="CHEBI:57692"/>
        <dbReference type="ChEBI" id="CHEBI:58307"/>
        <dbReference type="ChEBI" id="CHEBI:58503"/>
        <dbReference type="ChEBI" id="CHEBI:58537"/>
        <dbReference type="EC" id="2.5.1.17"/>
    </reaction>
</comment>
<keyword evidence="4 6" id="KW-0547">Nucleotide-binding</keyword>
<dbReference type="NCBIfam" id="TIGR00636">
    <property type="entry name" value="PduO_Nterm"/>
    <property type="match status" value="1"/>
</dbReference>
<comment type="pathway">
    <text evidence="6">Cofactor biosynthesis; adenosylcobalamin biosynthesis; adenosylcobalamin from cob(II)yrinate a,c-diamide: step 2/7.</text>
</comment>
<comment type="similarity">
    <text evidence="1 6">Belongs to the Cob(I)alamin adenosyltransferase family.</text>
</comment>
<dbReference type="UniPathway" id="UPA00148">
    <property type="reaction ID" value="UER00233"/>
</dbReference>
<evidence type="ECO:0000313" key="10">
    <source>
        <dbReference type="Proteomes" id="UP000189177"/>
    </source>
</evidence>
<dbReference type="PANTHER" id="PTHR12213:SF0">
    <property type="entry name" value="CORRINOID ADENOSYLTRANSFERASE MMAB"/>
    <property type="match status" value="1"/>
</dbReference>
<dbReference type="RefSeq" id="WP_077244336.1">
    <property type="nucleotide sequence ID" value="NZ_MUZR01000028.1"/>
</dbReference>
<dbReference type="InterPro" id="IPR016030">
    <property type="entry name" value="CblAdoTrfase-like"/>
</dbReference>
<dbReference type="FunFam" id="1.20.1200.10:FF:000001">
    <property type="entry name" value="Cob(I)yrinic acid a,c-diamide adenosyltransferase"/>
    <property type="match status" value="1"/>
</dbReference>
<evidence type="ECO:0000256" key="2">
    <source>
        <dbReference type="ARBA" id="ARBA00011233"/>
    </source>
</evidence>
<evidence type="ECO:0000256" key="3">
    <source>
        <dbReference type="ARBA" id="ARBA00022679"/>
    </source>
</evidence>
<dbReference type="Pfam" id="PF01923">
    <property type="entry name" value="Cob_adeno_trans"/>
    <property type="match status" value="1"/>
</dbReference>
<evidence type="ECO:0000256" key="6">
    <source>
        <dbReference type="RuleBase" id="RU366026"/>
    </source>
</evidence>
<dbReference type="Proteomes" id="UP000189177">
    <property type="component" value="Unassembled WGS sequence"/>
</dbReference>
<feature type="domain" description="Cobalamin adenosyltransferase-like" evidence="8">
    <location>
        <begin position="8"/>
        <end position="165"/>
    </location>
</feature>
<dbReference type="GO" id="GO:0009236">
    <property type="term" value="P:cobalamin biosynthetic process"/>
    <property type="evidence" value="ECO:0007669"/>
    <property type="project" value="UniProtKB-UniRule"/>
</dbReference>
<evidence type="ECO:0000313" key="9">
    <source>
        <dbReference type="EMBL" id="OOC09947.1"/>
    </source>
</evidence>
<dbReference type="EC" id="2.5.1.17" evidence="6"/>
<feature type="region of interest" description="Disordered" evidence="7">
    <location>
        <begin position="1"/>
        <end position="26"/>
    </location>
</feature>
<dbReference type="AlphaFoldDB" id="A0A1V2ZXT5"/>